<evidence type="ECO:0008006" key="3">
    <source>
        <dbReference type="Google" id="ProtNLM"/>
    </source>
</evidence>
<proteinExistence type="predicted"/>
<gene>
    <name evidence="1" type="ORF">BD833_11763</name>
</gene>
<name>A0A5S5CMH5_9ACTN</name>
<keyword evidence="2" id="KW-1185">Reference proteome</keyword>
<dbReference type="Proteomes" id="UP000322499">
    <property type="component" value="Unassembled WGS sequence"/>
</dbReference>
<accession>A0A5S5CMH5</accession>
<sequence length="287" mass="29630">MGGGAEGAVLISGVADLHVHGAPSLVERHGLDHEVLGAHGTVGIDFAVLKAHEGSTAERAALAALREDAAGIEVVGGIVLNSPVGGANPDAVEVAARLGARVVWMPTISAPAHVASATSPELQVHKGLAFRQVDVVDGSGALLPAWQDVLDVVAAHDLVLASGHLTCSQALVLFRAAKAAGVGRMLFNHPKMPFLDWDDAAVPELTALGVVLELGILPDILTAGPGSVSLGEVYPHELLAFGGDLGHAHYPTMPEALPGWLAGLERTIGERDTELVMTTVGRRLVRR</sequence>
<dbReference type="AlphaFoldDB" id="A0A5S5CMH5"/>
<dbReference type="InterPro" id="IPR032466">
    <property type="entry name" value="Metal_Hydrolase"/>
</dbReference>
<comment type="caution">
    <text evidence="1">The sequence shown here is derived from an EMBL/GenBank/DDBJ whole genome shotgun (WGS) entry which is preliminary data.</text>
</comment>
<dbReference type="SUPFAM" id="SSF51556">
    <property type="entry name" value="Metallo-dependent hydrolases"/>
    <property type="match status" value="1"/>
</dbReference>
<organism evidence="1 2">
    <name type="scientific">Blastococcus xanthinilyticus</name>
    <dbReference type="NCBI Taxonomy" id="1564164"/>
    <lineage>
        <taxon>Bacteria</taxon>
        <taxon>Bacillati</taxon>
        <taxon>Actinomycetota</taxon>
        <taxon>Actinomycetes</taxon>
        <taxon>Geodermatophilales</taxon>
        <taxon>Geodermatophilaceae</taxon>
        <taxon>Blastococcus</taxon>
    </lineage>
</organism>
<protein>
    <recommendedName>
        <fullName evidence="3">Amidohydrolase family protein</fullName>
    </recommendedName>
</protein>
<dbReference type="Pfam" id="PF19799">
    <property type="entry name" value="DUF6282"/>
    <property type="match status" value="1"/>
</dbReference>
<evidence type="ECO:0000313" key="2">
    <source>
        <dbReference type="Proteomes" id="UP000322499"/>
    </source>
</evidence>
<dbReference type="InterPro" id="IPR046249">
    <property type="entry name" value="DUF6282"/>
</dbReference>
<dbReference type="EMBL" id="VNHW01000017">
    <property type="protein sequence ID" value="TYP82931.1"/>
    <property type="molecule type" value="Genomic_DNA"/>
</dbReference>
<reference evidence="1 2" key="1">
    <citation type="submission" date="2019-07" db="EMBL/GenBank/DDBJ databases">
        <title>Genomic Encyclopedia of Archaeal and Bacterial Type Strains, Phase II (KMG-II): from individual species to whole genera.</title>
        <authorList>
            <person name="Goeker M."/>
        </authorList>
    </citation>
    <scope>NUCLEOTIDE SEQUENCE [LARGE SCALE GENOMIC DNA]</scope>
    <source>
        <strain evidence="1 2">DSM 46842</strain>
    </source>
</reference>
<evidence type="ECO:0000313" key="1">
    <source>
        <dbReference type="EMBL" id="TYP82931.1"/>
    </source>
</evidence>